<accession>A0A1D8GD90</accession>
<gene>
    <name evidence="10" type="ORF">Gferi_04465</name>
</gene>
<evidence type="ECO:0000256" key="6">
    <source>
        <dbReference type="ARBA" id="ARBA00022989"/>
    </source>
</evidence>
<organism evidence="10 11">
    <name type="scientific">Geosporobacter ferrireducens</name>
    <dbReference type="NCBI Taxonomy" id="1424294"/>
    <lineage>
        <taxon>Bacteria</taxon>
        <taxon>Bacillati</taxon>
        <taxon>Bacillota</taxon>
        <taxon>Clostridia</taxon>
        <taxon>Peptostreptococcales</taxon>
        <taxon>Thermotaleaceae</taxon>
        <taxon>Geosporobacter</taxon>
    </lineage>
</organism>
<dbReference type="GO" id="GO:0005886">
    <property type="term" value="C:plasma membrane"/>
    <property type="evidence" value="ECO:0007669"/>
    <property type="project" value="UniProtKB-SubCell"/>
</dbReference>
<keyword evidence="3" id="KW-0813">Transport</keyword>
<dbReference type="EMBL" id="CP017269">
    <property type="protein sequence ID" value="AOT68873.1"/>
    <property type="molecule type" value="Genomic_DNA"/>
</dbReference>
<feature type="transmembrane region" description="Helical" evidence="8">
    <location>
        <begin position="53"/>
        <end position="72"/>
    </location>
</feature>
<evidence type="ECO:0000256" key="8">
    <source>
        <dbReference type="SAM" id="Phobius"/>
    </source>
</evidence>
<feature type="domain" description="Citrate transporter-like" evidence="9">
    <location>
        <begin position="19"/>
        <end position="367"/>
    </location>
</feature>
<reference evidence="10 11" key="1">
    <citation type="submission" date="2016-09" db="EMBL/GenBank/DDBJ databases">
        <title>Genomic analysis reveals versatility of anaerobic energy metabolism of Geosporobacter ferrireducens IRF9 of phylum Firmicutes.</title>
        <authorList>
            <person name="Kim S.-J."/>
        </authorList>
    </citation>
    <scope>NUCLEOTIDE SEQUENCE [LARGE SCALE GENOMIC DNA]</scope>
    <source>
        <strain evidence="10 11">IRF9</strain>
    </source>
</reference>
<feature type="transmembrane region" description="Helical" evidence="8">
    <location>
        <begin position="276"/>
        <end position="294"/>
    </location>
</feature>
<keyword evidence="5 8" id="KW-0812">Transmembrane</keyword>
<dbReference type="OrthoDB" id="9765532at2"/>
<comment type="subcellular location">
    <subcellularLocation>
        <location evidence="1">Cell membrane</location>
        <topology evidence="1">Multi-pass membrane protein</topology>
    </subcellularLocation>
</comment>
<dbReference type="GO" id="GO:0015105">
    <property type="term" value="F:arsenite transmembrane transporter activity"/>
    <property type="evidence" value="ECO:0007669"/>
    <property type="project" value="InterPro"/>
</dbReference>
<dbReference type="CDD" id="cd01116">
    <property type="entry name" value="P_permease"/>
    <property type="match status" value="1"/>
</dbReference>
<keyword evidence="4" id="KW-1003">Cell membrane</keyword>
<dbReference type="InterPro" id="IPR051475">
    <property type="entry name" value="Diverse_Ion_Transporter"/>
</dbReference>
<feature type="transmembrane region" description="Helical" evidence="8">
    <location>
        <begin position="174"/>
        <end position="197"/>
    </location>
</feature>
<evidence type="ECO:0000256" key="1">
    <source>
        <dbReference type="ARBA" id="ARBA00004651"/>
    </source>
</evidence>
<evidence type="ECO:0000313" key="11">
    <source>
        <dbReference type="Proteomes" id="UP000095743"/>
    </source>
</evidence>
<feature type="transmembrane region" description="Helical" evidence="8">
    <location>
        <begin position="231"/>
        <end position="264"/>
    </location>
</feature>
<dbReference type="RefSeq" id="WP_069974439.1">
    <property type="nucleotide sequence ID" value="NZ_CP017269.1"/>
</dbReference>
<sequence>MSTSFYTLLAIVIFIATYGIIISEKINRTTIAFFGAVLMVLFHIIGLDKAIEAIDFHTIGLLIGMMIIVNILKRTGLFEYVAIKSAKLTKGDPWRILFILSAITAISSALLDNVTTVLLVAPVTLVITEALEINPIPFMMAQILSANIGGTATLIGDPPNIMIGSETGLGFMDFIINLAPAAFVIYIVTILILKVIFKSQLHVKDELKAKIMGFDEHRALKDKPLMIKSLSVLSLTIIGFGLHQFVGMETATVALAGASLLLLISKTDPEEIFHEIEWLTIFFFVFLFILVGALEEKGVIEMIAKGVIDITQGNLMFTGLLILWISGIASAFLDNIPFVATMIPLIQSIGKLSTLNITPLWWALALGACLGGNGTLVGASANVVVAGILEKHRHKISFMEYMKIGFPLMLISIIIATAYMYVFYLM</sequence>
<feature type="transmembrane region" description="Helical" evidence="8">
    <location>
        <begin position="315"/>
        <end position="340"/>
    </location>
</feature>
<evidence type="ECO:0000259" key="9">
    <source>
        <dbReference type="Pfam" id="PF03600"/>
    </source>
</evidence>
<evidence type="ECO:0000256" key="2">
    <source>
        <dbReference type="ARBA" id="ARBA00009843"/>
    </source>
</evidence>
<feature type="transmembrane region" description="Helical" evidence="8">
    <location>
        <begin position="401"/>
        <end position="424"/>
    </location>
</feature>
<dbReference type="PANTHER" id="PTHR43568:SF1">
    <property type="entry name" value="P PROTEIN"/>
    <property type="match status" value="1"/>
</dbReference>
<protein>
    <recommendedName>
        <fullName evidence="9">Citrate transporter-like domain-containing protein</fullName>
    </recommendedName>
</protein>
<dbReference type="Pfam" id="PF03600">
    <property type="entry name" value="CitMHS"/>
    <property type="match status" value="1"/>
</dbReference>
<evidence type="ECO:0000256" key="4">
    <source>
        <dbReference type="ARBA" id="ARBA00022475"/>
    </source>
</evidence>
<dbReference type="KEGG" id="gfe:Gferi_04465"/>
<name>A0A1D8GD90_9FIRM</name>
<evidence type="ECO:0000256" key="7">
    <source>
        <dbReference type="ARBA" id="ARBA00023136"/>
    </source>
</evidence>
<dbReference type="InterPro" id="IPR000802">
    <property type="entry name" value="Arsenical_pump_ArsB"/>
</dbReference>
<dbReference type="Proteomes" id="UP000095743">
    <property type="component" value="Chromosome"/>
</dbReference>
<evidence type="ECO:0000313" key="10">
    <source>
        <dbReference type="EMBL" id="AOT68873.1"/>
    </source>
</evidence>
<keyword evidence="11" id="KW-1185">Reference proteome</keyword>
<evidence type="ECO:0000256" key="3">
    <source>
        <dbReference type="ARBA" id="ARBA00022448"/>
    </source>
</evidence>
<feature type="transmembrane region" description="Helical" evidence="8">
    <location>
        <begin position="93"/>
        <end position="111"/>
    </location>
</feature>
<dbReference type="PANTHER" id="PTHR43568">
    <property type="entry name" value="P PROTEIN"/>
    <property type="match status" value="1"/>
</dbReference>
<keyword evidence="6 8" id="KW-1133">Transmembrane helix</keyword>
<feature type="transmembrane region" description="Helical" evidence="8">
    <location>
        <begin position="6"/>
        <end position="23"/>
    </location>
</feature>
<feature type="transmembrane region" description="Helical" evidence="8">
    <location>
        <begin position="30"/>
        <end position="47"/>
    </location>
</feature>
<evidence type="ECO:0000256" key="5">
    <source>
        <dbReference type="ARBA" id="ARBA00022692"/>
    </source>
</evidence>
<dbReference type="AlphaFoldDB" id="A0A1D8GD90"/>
<dbReference type="PRINTS" id="PR00758">
    <property type="entry name" value="ARSENICPUMP"/>
</dbReference>
<proteinExistence type="inferred from homology"/>
<comment type="similarity">
    <text evidence="2">Belongs to the CitM (TC 2.A.11) transporter family.</text>
</comment>
<dbReference type="InterPro" id="IPR004680">
    <property type="entry name" value="Cit_transptr-like_dom"/>
</dbReference>
<feature type="transmembrane region" description="Helical" evidence="8">
    <location>
        <begin position="360"/>
        <end position="389"/>
    </location>
</feature>
<keyword evidence="7 8" id="KW-0472">Membrane</keyword>